<organism evidence="2 3">
    <name type="scientific">Brevibacillus formosus</name>
    <dbReference type="NCBI Taxonomy" id="54913"/>
    <lineage>
        <taxon>Bacteria</taxon>
        <taxon>Bacillati</taxon>
        <taxon>Bacillota</taxon>
        <taxon>Bacilli</taxon>
        <taxon>Bacillales</taxon>
        <taxon>Paenibacillaceae</taxon>
        <taxon>Brevibacillus</taxon>
    </lineage>
</organism>
<evidence type="ECO:0000313" key="2">
    <source>
        <dbReference type="EMBL" id="ASJ55145.1"/>
    </source>
</evidence>
<proteinExistence type="predicted"/>
<sequence length="160" mass="17490">MSQSMITTATSVRQIGLQQIPMIPEELLDVQSPAFSNTLRWNIGHIVFCFQHFLSIGLPYQSNLPASYATLFQTGTKPSDWTTAPPSKDELIHYLSVQLDLLASVTPAQLEAALPAPITMGPFQFTTVGEVFNFAVMHESIHLGIISSMVKVVAQESAAK</sequence>
<feature type="domain" description="DinB-like" evidence="1">
    <location>
        <begin position="23"/>
        <end position="146"/>
    </location>
</feature>
<dbReference type="RefSeq" id="WP_088908831.1">
    <property type="nucleotide sequence ID" value="NZ_CP018145.1"/>
</dbReference>
<dbReference type="Pfam" id="PF12867">
    <property type="entry name" value="DinB_2"/>
    <property type="match status" value="1"/>
</dbReference>
<dbReference type="KEGG" id="bfm:BP422_17260"/>
<dbReference type="InterPro" id="IPR034660">
    <property type="entry name" value="DinB/YfiT-like"/>
</dbReference>
<protein>
    <recommendedName>
        <fullName evidence="1">DinB-like domain-containing protein</fullName>
    </recommendedName>
</protein>
<dbReference type="InterPro" id="IPR024775">
    <property type="entry name" value="DinB-like"/>
</dbReference>
<name>A0A220MJX3_9BACL</name>
<dbReference type="SUPFAM" id="SSF109854">
    <property type="entry name" value="DinB/YfiT-like putative metalloenzymes"/>
    <property type="match status" value="1"/>
</dbReference>
<gene>
    <name evidence="2" type="ORF">BP422_17260</name>
</gene>
<dbReference type="EMBL" id="CP018145">
    <property type="protein sequence ID" value="ASJ55145.1"/>
    <property type="molecule type" value="Genomic_DNA"/>
</dbReference>
<dbReference type="Proteomes" id="UP000197781">
    <property type="component" value="Chromosome"/>
</dbReference>
<dbReference type="AlphaFoldDB" id="A0A220MJX3"/>
<evidence type="ECO:0000313" key="3">
    <source>
        <dbReference type="Proteomes" id="UP000197781"/>
    </source>
</evidence>
<reference evidence="2 3" key="1">
    <citation type="submission" date="2016-11" db="EMBL/GenBank/DDBJ databases">
        <authorList>
            <person name="Jaros S."/>
            <person name="Januszkiewicz K."/>
            <person name="Wedrychowicz H."/>
        </authorList>
    </citation>
    <scope>NUCLEOTIDE SEQUENCE [LARGE SCALE GENOMIC DNA]</scope>
    <source>
        <strain evidence="2 3">NF2</strain>
    </source>
</reference>
<accession>A0A220MJX3</accession>
<dbReference type="Gene3D" id="1.20.120.450">
    <property type="entry name" value="dinb family like domain"/>
    <property type="match status" value="1"/>
</dbReference>
<evidence type="ECO:0000259" key="1">
    <source>
        <dbReference type="Pfam" id="PF12867"/>
    </source>
</evidence>